<accession>A0A7U7G9U3</accession>
<reference evidence="2 3" key="1">
    <citation type="journal article" date="2014" name="ISME J.">
        <title>Candidatus Competibacter-lineage genomes retrieved from metagenomes reveal functional metabolic diversity.</title>
        <authorList>
            <person name="McIlroy S.J."/>
            <person name="Albertsen M."/>
            <person name="Andresen E.K."/>
            <person name="Saunders A.M."/>
            <person name="Kristiansen R."/>
            <person name="Stokholm-Bjerregaard M."/>
            <person name="Nielsen K.L."/>
            <person name="Nielsen P.H."/>
        </authorList>
    </citation>
    <scope>NUCLEOTIDE SEQUENCE [LARGE SCALE GENOMIC DNA]</scope>
    <source>
        <strain evidence="2 3">Run_B_J11</strain>
    </source>
</reference>
<keyword evidence="3" id="KW-1185">Reference proteome</keyword>
<dbReference type="AlphaFoldDB" id="A0A7U7G9U3"/>
<evidence type="ECO:0000313" key="3">
    <source>
        <dbReference type="Proteomes" id="UP000019184"/>
    </source>
</evidence>
<gene>
    <name evidence="2" type="ORF">BN874_1740020</name>
</gene>
<comment type="caution">
    <text evidence="2">The sequence shown here is derived from an EMBL/GenBank/DDBJ whole genome shotgun (WGS) entry which is preliminary data.</text>
</comment>
<keyword evidence="1" id="KW-0812">Transmembrane</keyword>
<evidence type="ECO:0000256" key="1">
    <source>
        <dbReference type="SAM" id="Phobius"/>
    </source>
</evidence>
<keyword evidence="1" id="KW-1133">Transmembrane helix</keyword>
<sequence length="71" mass="8735">MRYIAGFCEFVIRYEFETEFYLMIIRFILINFYDGTGVAYYIYCQPRLFLTQPLWNLAKYRRSQYIVCDAN</sequence>
<dbReference type="Proteomes" id="UP000019184">
    <property type="component" value="Unassembled WGS sequence"/>
</dbReference>
<dbReference type="EMBL" id="CBTK010000084">
    <property type="protein sequence ID" value="CDH44568.1"/>
    <property type="molecule type" value="Genomic_DNA"/>
</dbReference>
<feature type="transmembrane region" description="Helical" evidence="1">
    <location>
        <begin position="20"/>
        <end position="43"/>
    </location>
</feature>
<keyword evidence="1" id="KW-0472">Membrane</keyword>
<organism evidence="2 3">
    <name type="scientific">Candidatus Contendobacter odensis Run_B_J11</name>
    <dbReference type="NCBI Taxonomy" id="1400861"/>
    <lineage>
        <taxon>Bacteria</taxon>
        <taxon>Pseudomonadati</taxon>
        <taxon>Pseudomonadota</taxon>
        <taxon>Gammaproteobacteria</taxon>
        <taxon>Candidatus Competibacteraceae</taxon>
        <taxon>Candidatus Contendibacter</taxon>
    </lineage>
</organism>
<name>A0A7U7G9U3_9GAMM</name>
<evidence type="ECO:0000313" key="2">
    <source>
        <dbReference type="EMBL" id="CDH44568.1"/>
    </source>
</evidence>
<proteinExistence type="predicted"/>
<protein>
    <submittedName>
        <fullName evidence="2">Uncharacterized protein</fullName>
    </submittedName>
</protein>